<protein>
    <submittedName>
        <fullName evidence="3">M48 family metallopeptidase</fullName>
    </submittedName>
</protein>
<dbReference type="InterPro" id="IPR002725">
    <property type="entry name" value="YgjP-like_metallopeptidase"/>
</dbReference>
<name>A0ABN0XFL8_9ACTN</name>
<gene>
    <name evidence="3" type="ORF">GCM10010151_60490</name>
</gene>
<keyword evidence="4" id="KW-1185">Reference proteome</keyword>
<feature type="compositionally biased region" description="Basic and acidic residues" evidence="1">
    <location>
        <begin position="199"/>
        <end position="218"/>
    </location>
</feature>
<evidence type="ECO:0000256" key="1">
    <source>
        <dbReference type="SAM" id="MobiDB-lite"/>
    </source>
</evidence>
<reference evidence="3 4" key="1">
    <citation type="journal article" date="2019" name="Int. J. Syst. Evol. Microbiol.">
        <title>The Global Catalogue of Microorganisms (GCM) 10K type strain sequencing project: providing services to taxonomists for standard genome sequencing and annotation.</title>
        <authorList>
            <consortium name="The Broad Institute Genomics Platform"/>
            <consortium name="The Broad Institute Genome Sequencing Center for Infectious Disease"/>
            <person name="Wu L."/>
            <person name="Ma J."/>
        </authorList>
    </citation>
    <scope>NUCLEOTIDE SEQUENCE [LARGE SCALE GENOMIC DNA]</scope>
    <source>
        <strain evidence="3 4">JCM 3146</strain>
    </source>
</reference>
<dbReference type="PANTHER" id="PTHR30399">
    <property type="entry name" value="UNCHARACTERIZED PROTEIN YGJP"/>
    <property type="match status" value="1"/>
</dbReference>
<accession>A0ABN0XFL8</accession>
<dbReference type="EMBL" id="BAAABM010000056">
    <property type="protein sequence ID" value="GAA0362379.1"/>
    <property type="molecule type" value="Genomic_DNA"/>
</dbReference>
<organism evidence="3 4">
    <name type="scientific">Actinoallomurus spadix</name>
    <dbReference type="NCBI Taxonomy" id="79912"/>
    <lineage>
        <taxon>Bacteria</taxon>
        <taxon>Bacillati</taxon>
        <taxon>Actinomycetota</taxon>
        <taxon>Actinomycetes</taxon>
        <taxon>Streptosporangiales</taxon>
        <taxon>Thermomonosporaceae</taxon>
        <taxon>Actinoallomurus</taxon>
    </lineage>
</organism>
<feature type="domain" description="YgjP-like metallopeptidase" evidence="2">
    <location>
        <begin position="42"/>
        <end position="161"/>
    </location>
</feature>
<dbReference type="InterPro" id="IPR053136">
    <property type="entry name" value="UTP_pyrophosphatase-like"/>
</dbReference>
<dbReference type="CDD" id="cd07344">
    <property type="entry name" value="M48_yhfN_like"/>
    <property type="match status" value="1"/>
</dbReference>
<dbReference type="Proteomes" id="UP001501822">
    <property type="component" value="Unassembled WGS sequence"/>
</dbReference>
<evidence type="ECO:0000313" key="3">
    <source>
        <dbReference type="EMBL" id="GAA0362379.1"/>
    </source>
</evidence>
<proteinExistence type="predicted"/>
<evidence type="ECO:0000259" key="2">
    <source>
        <dbReference type="Pfam" id="PF01863"/>
    </source>
</evidence>
<sequence length="227" mass="25365">MLTVPPTGEIEVRRSSRRRRTITARRDGDKTVVMVPAGLSAAEEREWIDTVLKRLAARERRRRPSDDALYDRARELSRRYLDGRAAPASVRWVTNQRSRWGSCTPDDGTIRLSTQLRGMPGWVVDYVLMHELTHLLVPGHGPLFWDLVNRYPRTERARGYLEGVAATAGLPLTDGDRPRERATGAGDLPGRGGAPLLDGDPRREEDPLLDGDPSRDEDPLLGGDSAR</sequence>
<comment type="caution">
    <text evidence="3">The sequence shown here is derived from an EMBL/GenBank/DDBJ whole genome shotgun (WGS) entry which is preliminary data.</text>
</comment>
<dbReference type="Gene3D" id="3.30.2010.10">
    <property type="entry name" value="Metalloproteases ('zincins'), catalytic domain"/>
    <property type="match status" value="1"/>
</dbReference>
<evidence type="ECO:0000313" key="4">
    <source>
        <dbReference type="Proteomes" id="UP001501822"/>
    </source>
</evidence>
<feature type="region of interest" description="Disordered" evidence="1">
    <location>
        <begin position="169"/>
        <end position="227"/>
    </location>
</feature>
<dbReference type="PANTHER" id="PTHR30399:SF1">
    <property type="entry name" value="UTP PYROPHOSPHATASE"/>
    <property type="match status" value="1"/>
</dbReference>
<dbReference type="Pfam" id="PF01863">
    <property type="entry name" value="YgjP-like"/>
    <property type="match status" value="1"/>
</dbReference>